<feature type="region of interest" description="Disordered" evidence="1">
    <location>
        <begin position="311"/>
        <end position="409"/>
    </location>
</feature>
<evidence type="ECO:0000313" key="5">
    <source>
        <dbReference type="EMBL" id="KAF4513705.1"/>
    </source>
</evidence>
<gene>
    <name evidence="5" type="ORF">G6O67_000946</name>
</gene>
<dbReference type="Pfam" id="PF11443">
    <property type="entry name" value="DUF2828"/>
    <property type="match status" value="1"/>
</dbReference>
<evidence type="ECO:0000256" key="1">
    <source>
        <dbReference type="SAM" id="MobiDB-lite"/>
    </source>
</evidence>
<evidence type="ECO:0000259" key="3">
    <source>
        <dbReference type="Pfam" id="PF25043"/>
    </source>
</evidence>
<dbReference type="PANTHER" id="PTHR31373">
    <property type="entry name" value="OS06G0652100 PROTEIN"/>
    <property type="match status" value="1"/>
</dbReference>
<name>A0A8H4Q0E2_9HYPO</name>
<evidence type="ECO:0000313" key="6">
    <source>
        <dbReference type="Proteomes" id="UP000557566"/>
    </source>
</evidence>
<feature type="compositionally biased region" description="Basic residues" evidence="1">
    <location>
        <begin position="367"/>
        <end position="379"/>
    </location>
</feature>
<feature type="compositionally biased region" description="Basic and acidic residues" evidence="1">
    <location>
        <begin position="383"/>
        <end position="397"/>
    </location>
</feature>
<sequence>MQPSRRIILRASIALQRRGISLSSSKARPSLPMAAAVDQQPWFLRSTYPVDFPAHDALTQSRADFDGFLADQLTRRPETLGRICDGLAAMDLDGATQAGEEVAAGIEMGPEAMGPFMQGLVSHRGPRSLASSLPANKMLTENDDVALRSSNNPLVDLFAELEYVASGPRLRKLLDAAWAEDPLMTLKIIFNARSIHLGKGSRSVFYRAAGWLAENHPLTLVANLGWLIRPVIEKKARTAGDEIDKDTAPVEVPWSDEDGDWARFDVKHGVAHGYWKDLLNVLVLAVSGKLDVLANPRDVLNVTDETISRVMTERRARRAGRAPPTRNCVRPARTGADDAASEVGPEVSDDGSGSEAKPDKERPDFKRQRRENRSRRHAAALRTDLHVLGDTDPETRRRGVSPCGKWAPSQDHFHDRHTFIASSIAELLHPRESLASAGSTLAPDADRETYLRHARERYRRDLSALRAHLGIVERDVTAGTFDKIRYERVPSMAMKMHSGTFIAKDGERFEAYIDRVAQGKAKISGATLLPSTLVNCARESYSYDGPSTSRHDLVTRRVRQLEARVADGQWRTLVRRIRDSGSLVSSIAVCDTSGSMQGPKFPDGSCPMDSALGLSLLVAEVTAPPFGGAFITFSESPAVQKIDLSQDLAHKLRCMEEAEWGMNTNFVKVFEELILPMAIKNKLQPEDMVRRVFVFSDMHFDGAQDNSGTGPVGANGRRTQPPMSWSSSYDRIKSRFAAAGYDMPELVFWNLAGGRAGYHGQDEDWGDDAAPKPVAASEKGTSLVSGYSQGMLKVFLENGGFQDVEEEGEGDDEEEEGEGDDEEEEGEGNAATKKPKPKRASSACPSCSVELSPATLARASILIGALSGLAAAANSVDSTILIVARNDGDVAKASSGLDGYGIPWEKALIPQGGTSLPVLNSSRTEGRYGGIMVFGSISYDMGGGHFASALTEQQWNDLYAYQTAFGVRMVGLDEFPGPDFGASTAIANLGCCESGQEQLISIKETEAFPGANVKAIAGVSTKGLFHYPANITDPANTSEFAFEPAGAFRSQSTAAVINSFNGREQMAWFISWAPEWSATSSFLQHAFIHCQGLRGGG</sequence>
<accession>A0A8H4Q0E2</accession>
<dbReference type="InterPro" id="IPR058580">
    <property type="entry name" value="DUF2828"/>
</dbReference>
<keyword evidence="6" id="KW-1185">Reference proteome</keyword>
<protein>
    <submittedName>
        <fullName evidence="5">Uncharacterized protein</fullName>
    </submittedName>
</protein>
<dbReference type="InterPro" id="IPR056827">
    <property type="entry name" value="CBM87_Agd3"/>
</dbReference>
<feature type="compositionally biased region" description="Acidic residues" evidence="1">
    <location>
        <begin position="803"/>
        <end position="827"/>
    </location>
</feature>
<dbReference type="Pfam" id="PF25116">
    <property type="entry name" value="CBM87_Agd3"/>
    <property type="match status" value="1"/>
</dbReference>
<feature type="domain" description="Agd3 CBM87" evidence="4">
    <location>
        <begin position="876"/>
        <end position="1089"/>
    </location>
</feature>
<proteinExistence type="predicted"/>
<dbReference type="InterPro" id="IPR056690">
    <property type="entry name" value="DUF7788"/>
</dbReference>
<feature type="region of interest" description="Disordered" evidence="1">
    <location>
        <begin position="705"/>
        <end position="726"/>
    </location>
</feature>
<dbReference type="Pfam" id="PF25043">
    <property type="entry name" value="DUF7788"/>
    <property type="match status" value="1"/>
</dbReference>
<dbReference type="OrthoDB" id="1149618at2759"/>
<dbReference type="InterPro" id="IPR011205">
    <property type="entry name" value="UCP015417_vWA"/>
</dbReference>
<feature type="compositionally biased region" description="Polar residues" evidence="1">
    <location>
        <begin position="717"/>
        <end position="726"/>
    </location>
</feature>
<dbReference type="PANTHER" id="PTHR31373:SF27">
    <property type="entry name" value="TROVE DOMAIN-CONTAINING PROTEIN"/>
    <property type="match status" value="1"/>
</dbReference>
<feature type="compositionally biased region" description="Basic and acidic residues" evidence="1">
    <location>
        <begin position="356"/>
        <end position="366"/>
    </location>
</feature>
<dbReference type="Proteomes" id="UP000557566">
    <property type="component" value="Unassembled WGS sequence"/>
</dbReference>
<reference evidence="5 6" key="1">
    <citation type="journal article" date="2020" name="Genome Biol. Evol.">
        <title>A new high-quality draft genome assembly of the Chinese cordyceps Ophiocordyceps sinensis.</title>
        <authorList>
            <person name="Shu R."/>
            <person name="Zhang J."/>
            <person name="Meng Q."/>
            <person name="Zhang H."/>
            <person name="Zhou G."/>
            <person name="Li M."/>
            <person name="Wu P."/>
            <person name="Zhao Y."/>
            <person name="Chen C."/>
            <person name="Qin Q."/>
        </authorList>
    </citation>
    <scope>NUCLEOTIDE SEQUENCE [LARGE SCALE GENOMIC DNA]</scope>
    <source>
        <strain evidence="5 6">IOZ07</strain>
    </source>
</reference>
<dbReference type="AlphaFoldDB" id="A0A8H4Q0E2"/>
<organism evidence="5 6">
    <name type="scientific">Ophiocordyceps sinensis</name>
    <dbReference type="NCBI Taxonomy" id="72228"/>
    <lineage>
        <taxon>Eukaryota</taxon>
        <taxon>Fungi</taxon>
        <taxon>Dikarya</taxon>
        <taxon>Ascomycota</taxon>
        <taxon>Pezizomycotina</taxon>
        <taxon>Sordariomycetes</taxon>
        <taxon>Hypocreomycetidae</taxon>
        <taxon>Hypocreales</taxon>
        <taxon>Ophiocordycipitaceae</taxon>
        <taxon>Ophiocordyceps</taxon>
    </lineage>
</organism>
<evidence type="ECO:0000259" key="4">
    <source>
        <dbReference type="Pfam" id="PF25116"/>
    </source>
</evidence>
<evidence type="ECO:0000259" key="2">
    <source>
        <dbReference type="Pfam" id="PF11443"/>
    </source>
</evidence>
<feature type="domain" description="DUF7788" evidence="3">
    <location>
        <begin position="585"/>
        <end position="822"/>
    </location>
</feature>
<feature type="region of interest" description="Disordered" evidence="1">
    <location>
        <begin position="801"/>
        <end position="845"/>
    </location>
</feature>
<comment type="caution">
    <text evidence="5">The sequence shown here is derived from an EMBL/GenBank/DDBJ whole genome shotgun (WGS) entry which is preliminary data.</text>
</comment>
<dbReference type="EMBL" id="JAAVMX010000001">
    <property type="protein sequence ID" value="KAF4513705.1"/>
    <property type="molecule type" value="Genomic_DNA"/>
</dbReference>
<feature type="domain" description="DUF2828" evidence="2">
    <location>
        <begin position="140"/>
        <end position="583"/>
    </location>
</feature>